<evidence type="ECO:0000256" key="2">
    <source>
        <dbReference type="ARBA" id="ARBA00013346"/>
    </source>
</evidence>
<evidence type="ECO:0000256" key="1">
    <source>
        <dbReference type="ARBA" id="ARBA00005369"/>
    </source>
</evidence>
<gene>
    <name evidence="4" type="ORF">ABC977_01270</name>
</gene>
<dbReference type="RefSeq" id="WP_369665408.1">
    <property type="nucleotide sequence ID" value="NZ_JBDKXB010000001.1"/>
</dbReference>
<comment type="caution">
    <text evidence="4">The sequence shown here is derived from an EMBL/GenBank/DDBJ whole genome shotgun (WGS) entry which is preliminary data.</text>
</comment>
<dbReference type="PANTHER" id="PTHR11579">
    <property type="entry name" value="PROTEIN-L-ISOASPARTATE O-METHYLTRANSFERASE"/>
    <property type="match status" value="1"/>
</dbReference>
<name>A0ABV4BB68_9GAMM</name>
<sequence>MVEVRHTDRARFNMVQQQIRPWGVIDDQVLETLAAVPREAYVPEAYRGLAYADIEIPLGPSGRVMLAPKVVARLLQALRVETGERALEIGTSHGYVTACLRHLGARVVVVEPDEELALSTNERLVGLGDAVLVRCADGLTEPVDGGPFDVIVVNGSLPSPAQAAGLETQLAINGRLFVILGRPPVMKALRVTRVGEHDYRRDSLFETFAPGLAPVSATDAFVF</sequence>
<comment type="similarity">
    <text evidence="1">Belongs to the methyltransferase superfamily. L-isoaspartyl/D-aspartyl protein methyltransferase family.</text>
</comment>
<keyword evidence="5" id="KW-1185">Reference proteome</keyword>
<dbReference type="Pfam" id="PF01135">
    <property type="entry name" value="PCMT"/>
    <property type="match status" value="1"/>
</dbReference>
<dbReference type="Gene3D" id="3.40.50.150">
    <property type="entry name" value="Vaccinia Virus protein VP39"/>
    <property type="match status" value="1"/>
</dbReference>
<dbReference type="PANTHER" id="PTHR11579:SF18">
    <property type="entry name" value="PROTEIN-L-ISOASPARTATE O-METHYLTRANSFERASE"/>
    <property type="match status" value="1"/>
</dbReference>
<organism evidence="4 5">
    <name type="scientific">Thioalkalicoccus limnaeus</name>
    <dbReference type="NCBI Taxonomy" id="120681"/>
    <lineage>
        <taxon>Bacteria</taxon>
        <taxon>Pseudomonadati</taxon>
        <taxon>Pseudomonadota</taxon>
        <taxon>Gammaproteobacteria</taxon>
        <taxon>Chromatiales</taxon>
        <taxon>Chromatiaceae</taxon>
        <taxon>Thioalkalicoccus</taxon>
    </lineage>
</organism>
<dbReference type="CDD" id="cd02440">
    <property type="entry name" value="AdoMet_MTases"/>
    <property type="match status" value="1"/>
</dbReference>
<evidence type="ECO:0000256" key="3">
    <source>
        <dbReference type="ARBA" id="ARBA00030757"/>
    </source>
</evidence>
<dbReference type="SUPFAM" id="SSF53335">
    <property type="entry name" value="S-adenosyl-L-methionine-dependent methyltransferases"/>
    <property type="match status" value="1"/>
</dbReference>
<dbReference type="InterPro" id="IPR000682">
    <property type="entry name" value="PCMT"/>
</dbReference>
<dbReference type="EMBL" id="JBDKXB010000001">
    <property type="protein sequence ID" value="MEY6431034.1"/>
    <property type="molecule type" value="Genomic_DNA"/>
</dbReference>
<proteinExistence type="inferred from homology"/>
<dbReference type="InterPro" id="IPR029063">
    <property type="entry name" value="SAM-dependent_MTases_sf"/>
</dbReference>
<accession>A0ABV4BB68</accession>
<dbReference type="Proteomes" id="UP001564408">
    <property type="component" value="Unassembled WGS sequence"/>
</dbReference>
<evidence type="ECO:0000313" key="5">
    <source>
        <dbReference type="Proteomes" id="UP001564408"/>
    </source>
</evidence>
<evidence type="ECO:0000313" key="4">
    <source>
        <dbReference type="EMBL" id="MEY6431034.1"/>
    </source>
</evidence>
<reference evidence="4 5" key="1">
    <citation type="submission" date="2024-05" db="EMBL/GenBank/DDBJ databases">
        <title>Genome Sequence and Characterization of the New Strain Purple Sulfur Bacterium of Genus Thioalkalicoccus.</title>
        <authorList>
            <person name="Bryantseva I.A."/>
            <person name="Kyndt J.A."/>
            <person name="Imhoff J.F."/>
        </authorList>
    </citation>
    <scope>NUCLEOTIDE SEQUENCE [LARGE SCALE GENOMIC DNA]</scope>
    <source>
        <strain evidence="4 5">Um2</strain>
    </source>
</reference>
<protein>
    <recommendedName>
        <fullName evidence="2">Protein-L-isoaspartate O-methyltransferase</fullName>
    </recommendedName>
    <alternativeName>
        <fullName evidence="3">Protein L-isoaspartyl methyltransferase</fullName>
    </alternativeName>
</protein>